<reference evidence="3" key="1">
    <citation type="journal article" date="2014" name="Soil Biol. Biochem.">
        <title>Structure and function of bacterial communities in ageing soils: Insights from the Mendocino ecological staircase.</title>
        <authorList>
            <person name="Uroz S."/>
            <person name="Tech J.J."/>
            <person name="Sawaya N.A."/>
            <person name="Frey-Klett P."/>
            <person name="Leveau J.H.J."/>
        </authorList>
    </citation>
    <scope>NUCLEOTIDE SEQUENCE [LARGE SCALE GENOMIC DNA]</scope>
    <source>
        <strain evidence="3">Cal35</strain>
    </source>
</reference>
<feature type="transmembrane region" description="Helical" evidence="1">
    <location>
        <begin position="7"/>
        <end position="26"/>
    </location>
</feature>
<keyword evidence="1" id="KW-0472">Membrane</keyword>
<dbReference type="KEGG" id="care:LT85_4956"/>
<protein>
    <submittedName>
        <fullName evidence="2">ATP synthase protein I</fullName>
    </submittedName>
</protein>
<evidence type="ECO:0000313" key="3">
    <source>
        <dbReference type="Proteomes" id="UP000030302"/>
    </source>
</evidence>
<dbReference type="Proteomes" id="UP000030302">
    <property type="component" value="Chromosome"/>
</dbReference>
<proteinExistence type="predicted"/>
<dbReference type="STRING" id="279058.LT85_4956"/>
<name>A0A0A1FKB0_9BURK</name>
<gene>
    <name evidence="2" type="ORF">LT85_4956</name>
</gene>
<sequence>MSFFIGEFVKIATTIALIGAVVWLYHDLNWPAFIVSFIVVLKSYIILLFRHRS</sequence>
<organism evidence="2 3">
    <name type="scientific">Collimonas arenae</name>
    <dbReference type="NCBI Taxonomy" id="279058"/>
    <lineage>
        <taxon>Bacteria</taxon>
        <taxon>Pseudomonadati</taxon>
        <taxon>Pseudomonadota</taxon>
        <taxon>Betaproteobacteria</taxon>
        <taxon>Burkholderiales</taxon>
        <taxon>Oxalobacteraceae</taxon>
        <taxon>Collimonas</taxon>
    </lineage>
</organism>
<keyword evidence="1" id="KW-0812">Transmembrane</keyword>
<keyword evidence="3" id="KW-1185">Reference proteome</keyword>
<feature type="transmembrane region" description="Helical" evidence="1">
    <location>
        <begin position="32"/>
        <end position="49"/>
    </location>
</feature>
<dbReference type="HOGENOM" id="CLU_3060426_0_0_4"/>
<accession>A0A0A1FKB0</accession>
<keyword evidence="1" id="KW-1133">Transmembrane helix</keyword>
<dbReference type="AlphaFoldDB" id="A0A0A1FKB0"/>
<evidence type="ECO:0000256" key="1">
    <source>
        <dbReference type="SAM" id="Phobius"/>
    </source>
</evidence>
<dbReference type="EMBL" id="CP009962">
    <property type="protein sequence ID" value="AIY44114.1"/>
    <property type="molecule type" value="Genomic_DNA"/>
</dbReference>
<evidence type="ECO:0000313" key="2">
    <source>
        <dbReference type="EMBL" id="AIY44114.1"/>
    </source>
</evidence>